<dbReference type="EMBL" id="CM004476">
    <property type="protein sequence ID" value="OCT76154.1"/>
    <property type="molecule type" value="Genomic_DNA"/>
</dbReference>
<evidence type="ECO:0000313" key="2">
    <source>
        <dbReference type="EMBL" id="OCT76154.1"/>
    </source>
</evidence>
<dbReference type="AlphaFoldDB" id="A0A974CMG1"/>
<evidence type="ECO:0000256" key="1">
    <source>
        <dbReference type="SAM" id="MobiDB-lite"/>
    </source>
</evidence>
<organism evidence="2 3">
    <name type="scientific">Xenopus laevis</name>
    <name type="common">African clawed frog</name>
    <dbReference type="NCBI Taxonomy" id="8355"/>
    <lineage>
        <taxon>Eukaryota</taxon>
        <taxon>Metazoa</taxon>
        <taxon>Chordata</taxon>
        <taxon>Craniata</taxon>
        <taxon>Vertebrata</taxon>
        <taxon>Euteleostomi</taxon>
        <taxon>Amphibia</taxon>
        <taxon>Batrachia</taxon>
        <taxon>Anura</taxon>
        <taxon>Pipoidea</taxon>
        <taxon>Pipidae</taxon>
        <taxon>Xenopodinae</taxon>
        <taxon>Xenopus</taxon>
        <taxon>Xenopus</taxon>
    </lineage>
</organism>
<reference evidence="3" key="1">
    <citation type="journal article" date="2016" name="Nature">
        <title>Genome evolution in the allotetraploid frog Xenopus laevis.</title>
        <authorList>
            <person name="Session A.M."/>
            <person name="Uno Y."/>
            <person name="Kwon T."/>
            <person name="Chapman J.A."/>
            <person name="Toyoda A."/>
            <person name="Takahashi S."/>
            <person name="Fukui A."/>
            <person name="Hikosaka A."/>
            <person name="Suzuki A."/>
            <person name="Kondo M."/>
            <person name="van Heeringen S.J."/>
            <person name="Quigley I."/>
            <person name="Heinz S."/>
            <person name="Ogino H."/>
            <person name="Ochi H."/>
            <person name="Hellsten U."/>
            <person name="Lyons J.B."/>
            <person name="Simakov O."/>
            <person name="Putnam N."/>
            <person name="Stites J."/>
            <person name="Kuroki Y."/>
            <person name="Tanaka T."/>
            <person name="Michiue T."/>
            <person name="Watanabe M."/>
            <person name="Bogdanovic O."/>
            <person name="Lister R."/>
            <person name="Georgiou G."/>
            <person name="Paranjpe S.S."/>
            <person name="van Kruijsbergen I."/>
            <person name="Shu S."/>
            <person name="Carlson J."/>
            <person name="Kinoshita T."/>
            <person name="Ohta Y."/>
            <person name="Mawaribuchi S."/>
            <person name="Jenkins J."/>
            <person name="Grimwood J."/>
            <person name="Schmutz J."/>
            <person name="Mitros T."/>
            <person name="Mozaffari S.V."/>
            <person name="Suzuki Y."/>
            <person name="Haramoto Y."/>
            <person name="Yamamoto T.S."/>
            <person name="Takagi C."/>
            <person name="Heald R."/>
            <person name="Miller K."/>
            <person name="Haudenschild C."/>
            <person name="Kitzman J."/>
            <person name="Nakayama T."/>
            <person name="Izutsu Y."/>
            <person name="Robert J."/>
            <person name="Fortriede J."/>
            <person name="Burns K."/>
            <person name="Lotay V."/>
            <person name="Karimi K."/>
            <person name="Yasuoka Y."/>
            <person name="Dichmann D.S."/>
            <person name="Flajnik M.F."/>
            <person name="Houston D.W."/>
            <person name="Shendure J."/>
            <person name="DuPasquier L."/>
            <person name="Vize P.D."/>
            <person name="Zorn A.M."/>
            <person name="Ito M."/>
            <person name="Marcotte E.M."/>
            <person name="Wallingford J.B."/>
            <person name="Ito Y."/>
            <person name="Asashima M."/>
            <person name="Ueno N."/>
            <person name="Matsuda Y."/>
            <person name="Veenstra G.J."/>
            <person name="Fujiyama A."/>
            <person name="Harland R.M."/>
            <person name="Taira M."/>
            <person name="Rokhsar D.S."/>
        </authorList>
    </citation>
    <scope>NUCLEOTIDE SEQUENCE [LARGE SCALE GENOMIC DNA]</scope>
    <source>
        <strain evidence="3">J</strain>
    </source>
</reference>
<accession>A0A974CMG1</accession>
<protein>
    <submittedName>
        <fullName evidence="2">Uncharacterized protein</fullName>
    </submittedName>
</protein>
<sequence>MSFEDLNTITRKSADTFSFSQQERAEILSSVSESLTDLQDVFVAPDKEVKRRIESLAKKEISLNLHCSTLAEYAKVSRIPRGLRCTLLPFFNKDDKQFMDKWYAILNRCSLKLMIQTIQGLQINIKTTQQELTSATSELRSRITSDEYNKFNCELQVSLADFRADIVQKKLQKYKQDTLDYESNRVYTWAAERKRTRTQERWRRGPRTPMTSASSRDQRTPSSTASSGTSRSGKVFFSYKHTAERRSGSYKRGRRQKEQNEQ</sequence>
<proteinExistence type="predicted"/>
<gene>
    <name evidence="2" type="ORF">XELAEV_18031343mg</name>
</gene>
<evidence type="ECO:0000313" key="3">
    <source>
        <dbReference type="Proteomes" id="UP000694892"/>
    </source>
</evidence>
<feature type="compositionally biased region" description="Low complexity" evidence="1">
    <location>
        <begin position="220"/>
        <end position="233"/>
    </location>
</feature>
<dbReference type="Proteomes" id="UP000694892">
    <property type="component" value="Chromosome 6L"/>
</dbReference>
<feature type="region of interest" description="Disordered" evidence="1">
    <location>
        <begin position="197"/>
        <end position="262"/>
    </location>
</feature>
<name>A0A974CMG1_XENLA</name>